<protein>
    <submittedName>
        <fullName evidence="1">IS110 family transposase</fullName>
    </submittedName>
</protein>
<gene>
    <name evidence="1" type="ORF">FZC76_22735</name>
</gene>
<dbReference type="EMBL" id="VTEV01000020">
    <property type="protein sequence ID" value="TYS58295.1"/>
    <property type="molecule type" value="Genomic_DNA"/>
</dbReference>
<comment type="caution">
    <text evidence="1">The sequence shown here is derived from an EMBL/GenBank/DDBJ whole genome shotgun (WGS) entry which is preliminary data.</text>
</comment>
<dbReference type="Proteomes" id="UP000322524">
    <property type="component" value="Unassembled WGS sequence"/>
</dbReference>
<organism evidence="1 2">
    <name type="scientific">Sutcliffiella horikoshii</name>
    <dbReference type="NCBI Taxonomy" id="79883"/>
    <lineage>
        <taxon>Bacteria</taxon>
        <taxon>Bacillati</taxon>
        <taxon>Bacillota</taxon>
        <taxon>Bacilli</taxon>
        <taxon>Bacillales</taxon>
        <taxon>Bacillaceae</taxon>
        <taxon>Sutcliffiella</taxon>
    </lineage>
</organism>
<dbReference type="AlphaFoldDB" id="A0A5D4S3S0"/>
<reference evidence="1 2" key="1">
    <citation type="submission" date="2019-08" db="EMBL/GenBank/DDBJ databases">
        <title>Bacillus genomes from the desert of Cuatro Cienegas, Coahuila.</title>
        <authorList>
            <person name="Olmedo-Alvarez G."/>
        </authorList>
    </citation>
    <scope>NUCLEOTIDE SEQUENCE [LARGE SCALE GENOMIC DNA]</scope>
    <source>
        <strain evidence="1 2">CH28_1T</strain>
    </source>
</reference>
<evidence type="ECO:0000313" key="2">
    <source>
        <dbReference type="Proteomes" id="UP000322524"/>
    </source>
</evidence>
<evidence type="ECO:0000313" key="1">
    <source>
        <dbReference type="EMBL" id="TYS58295.1"/>
    </source>
</evidence>
<sequence>RKLREFYDKKRDEGKPYRVAIIACANKLLHLIYALLNNKTTFQELA</sequence>
<feature type="non-terminal residue" evidence="1">
    <location>
        <position position="1"/>
    </location>
</feature>
<proteinExistence type="predicted"/>
<name>A0A5D4S3S0_9BACI</name>
<accession>A0A5D4S3S0</accession>